<dbReference type="NCBIfam" id="TIGR03238">
    <property type="entry name" value="dnd_assoc_3"/>
    <property type="match status" value="1"/>
</dbReference>
<keyword evidence="2" id="KW-1185">Reference proteome</keyword>
<dbReference type="InterPro" id="IPR017647">
    <property type="entry name" value="Dnd_assoc_3"/>
</dbReference>
<dbReference type="RefSeq" id="WP_216683729.1">
    <property type="nucleotide sequence ID" value="NZ_JAHLZN010000019.1"/>
</dbReference>
<name>A0ABS6GXN6_MAMLE</name>
<proteinExistence type="predicted"/>
<dbReference type="Proteomes" id="UP000770161">
    <property type="component" value="Unassembled WGS sequence"/>
</dbReference>
<accession>A0ABS6GXN6</accession>
<organism evidence="1 2">
    <name type="scientific">Mammaliicoccus lentus</name>
    <name type="common">Staphylococcus lentus</name>
    <dbReference type="NCBI Taxonomy" id="42858"/>
    <lineage>
        <taxon>Bacteria</taxon>
        <taxon>Bacillati</taxon>
        <taxon>Bacillota</taxon>
        <taxon>Bacilli</taxon>
        <taxon>Bacillales</taxon>
        <taxon>Staphylococcaceae</taxon>
        <taxon>Mammaliicoccus</taxon>
    </lineage>
</organism>
<comment type="caution">
    <text evidence="1">The sequence shown here is derived from an EMBL/GenBank/DDBJ whole genome shotgun (WGS) entry which is preliminary data.</text>
</comment>
<reference evidence="1 2" key="1">
    <citation type="submission" date="2021-06" db="EMBL/GenBank/DDBJ databases">
        <title>Staphylococcus lentus K169 genome sequencing.</title>
        <authorList>
            <person name="Sundareshan S."/>
            <person name="Akhila D.S."/>
            <person name="Prachi D."/>
            <person name="Sivakumar R."/>
            <person name="Rajendhran J."/>
            <person name="Isloor S."/>
            <person name="Hegde N.R."/>
        </authorList>
    </citation>
    <scope>NUCLEOTIDE SEQUENCE [LARGE SCALE GENOMIC DNA]</scope>
    <source>
        <strain evidence="1 2">K169</strain>
    </source>
</reference>
<evidence type="ECO:0000313" key="1">
    <source>
        <dbReference type="EMBL" id="MBU6114207.1"/>
    </source>
</evidence>
<dbReference type="EMBL" id="JAHLZN010000019">
    <property type="protein sequence ID" value="MBU6114207.1"/>
    <property type="molecule type" value="Genomic_DNA"/>
</dbReference>
<gene>
    <name evidence="1" type="primary">dptF</name>
    <name evidence="1" type="ORF">KQ656_09565</name>
</gene>
<sequence>MEELHKKLLKNLNNFQINIRTKSLEDVNLKELNKEILYLKSKKSINNTEYELLKSVKGHIESIQSFKDDSSYKQLDESISYLENYNLNSTDAKSENFKKIIQNLSSSSKESIVNSEEFNKFNKYLHIHRPIENKLINELKELQHKNKGIILLVGSVGDGKSHLLAYLKNYYHEMFNNIEIYNDATESNDPYKTAVETLSEKISEYNNSENKKLVLAINIGMLHNFASYLKNNNNSSAITDIIKESHIFSSEGMDNSVYRGNENITIVSFLNELPFVIEDGDLISDFYNKIMKKIFDETEHNPFYQNFLKDDGFSRKEAVYQNYKLLLNKDIQETIKKLLIKIQIENKRILTTRSLLNFIHDIIVPDDTINENDSLLVNLLFENKEKSPLLSALSTQDPVMVQNPKLDELNIEIYNSLNIYNKCKEIFGEDHFKYINEYLYLLDGLSHRRKFQVIVRLHYLFNFNMYGSEDFLEFIKILDEIDSSIKYKKSVSQKVINATYLWNGSPEPGYIYSENLKSDLKIRMGLEFEPKLKNIMSTEKNTIIVLFNIQGEDYNIEIDYNLFKLLNKLEKGYVLKEKDKAEAIVFAEFIDKILNNLESKNSTIINLTEDNINYIVKKNFFGYEIGRL</sequence>
<evidence type="ECO:0000313" key="2">
    <source>
        <dbReference type="Proteomes" id="UP000770161"/>
    </source>
</evidence>
<protein>
    <submittedName>
        <fullName evidence="1">DNA phosphorothioation-dependent restriction protein DptF</fullName>
    </submittedName>
</protein>